<keyword evidence="2" id="KW-0812">Transmembrane</keyword>
<protein>
    <submittedName>
        <fullName evidence="3">Uncharacterized protein</fullName>
    </submittedName>
</protein>
<dbReference type="RefSeq" id="WP_129458358.1">
    <property type="nucleotide sequence ID" value="NZ_PPCV01000003.1"/>
</dbReference>
<proteinExistence type="predicted"/>
<organism evidence="3 4">
    <name type="scientific">Propioniciclava flava</name>
    <dbReference type="NCBI Taxonomy" id="2072026"/>
    <lineage>
        <taxon>Bacteria</taxon>
        <taxon>Bacillati</taxon>
        <taxon>Actinomycetota</taxon>
        <taxon>Actinomycetes</taxon>
        <taxon>Propionibacteriales</taxon>
        <taxon>Propionibacteriaceae</taxon>
        <taxon>Propioniciclava</taxon>
    </lineage>
</organism>
<accession>A0A4Q2EGR8</accession>
<sequence length="234" mass="25619">MTEGADGVTGEHDEADGTPPKHGGEREPEDQSTDSPDRGRRRRTIRLDDIRDEAAKRDRGPGADMTLKELIEAEKDPDHPRHADAVETGKLLSAELQPMIKKMTESFMPKLNLGESLVQGMNKQWTDSIKPTVNRGLVEGWVKVPDRIPLWEPPELDLDFSDSPLVRSAQLGEQTVETLEAIAGTLLAQNEAAKLANAEATKVARRTLWVAVFTLVATVAGILVTIMLAFRPGG</sequence>
<dbReference type="EMBL" id="PPCV01000003">
    <property type="protein sequence ID" value="RXW32747.1"/>
    <property type="molecule type" value="Genomic_DNA"/>
</dbReference>
<gene>
    <name evidence="3" type="ORF">C1706_06290</name>
</gene>
<keyword evidence="2" id="KW-1133">Transmembrane helix</keyword>
<feature type="transmembrane region" description="Helical" evidence="2">
    <location>
        <begin position="208"/>
        <end position="230"/>
    </location>
</feature>
<evidence type="ECO:0000313" key="4">
    <source>
        <dbReference type="Proteomes" id="UP000290624"/>
    </source>
</evidence>
<keyword evidence="4" id="KW-1185">Reference proteome</keyword>
<comment type="caution">
    <text evidence="3">The sequence shown here is derived from an EMBL/GenBank/DDBJ whole genome shotgun (WGS) entry which is preliminary data.</text>
</comment>
<evidence type="ECO:0000313" key="3">
    <source>
        <dbReference type="EMBL" id="RXW32747.1"/>
    </source>
</evidence>
<name>A0A4Q2EGR8_9ACTN</name>
<evidence type="ECO:0000256" key="2">
    <source>
        <dbReference type="SAM" id="Phobius"/>
    </source>
</evidence>
<dbReference type="AlphaFoldDB" id="A0A4Q2EGR8"/>
<feature type="region of interest" description="Disordered" evidence="1">
    <location>
        <begin position="1"/>
        <end position="65"/>
    </location>
</feature>
<keyword evidence="2" id="KW-0472">Membrane</keyword>
<evidence type="ECO:0000256" key="1">
    <source>
        <dbReference type="SAM" id="MobiDB-lite"/>
    </source>
</evidence>
<reference evidence="3 4" key="1">
    <citation type="submission" date="2018-01" db="EMBL/GenBank/DDBJ databases">
        <title>Lactibacter flavus gen. nov., sp. nov., a novel bacterium of the family Propionibacteriaceae isolated from raw milk and dairy products.</title>
        <authorList>
            <person name="Wenning M."/>
            <person name="Breitenwieser F."/>
            <person name="Huptas C."/>
            <person name="von Neubeck M."/>
            <person name="Busse H.-J."/>
            <person name="Scherer S."/>
        </authorList>
    </citation>
    <scope>NUCLEOTIDE SEQUENCE [LARGE SCALE GENOMIC DNA]</scope>
    <source>
        <strain evidence="3 4">VG341</strain>
    </source>
</reference>
<feature type="compositionally biased region" description="Basic and acidic residues" evidence="1">
    <location>
        <begin position="45"/>
        <end position="65"/>
    </location>
</feature>
<dbReference type="Proteomes" id="UP000290624">
    <property type="component" value="Unassembled WGS sequence"/>
</dbReference>